<organism evidence="1 2">
    <name type="scientific">Escallonia herrerae</name>
    <dbReference type="NCBI Taxonomy" id="1293975"/>
    <lineage>
        <taxon>Eukaryota</taxon>
        <taxon>Viridiplantae</taxon>
        <taxon>Streptophyta</taxon>
        <taxon>Embryophyta</taxon>
        <taxon>Tracheophyta</taxon>
        <taxon>Spermatophyta</taxon>
        <taxon>Magnoliopsida</taxon>
        <taxon>eudicotyledons</taxon>
        <taxon>Gunneridae</taxon>
        <taxon>Pentapetalae</taxon>
        <taxon>asterids</taxon>
        <taxon>campanulids</taxon>
        <taxon>Escalloniales</taxon>
        <taxon>Escalloniaceae</taxon>
        <taxon>Escallonia</taxon>
    </lineage>
</organism>
<dbReference type="AlphaFoldDB" id="A0AA89AUV9"/>
<accession>A0AA89AUV9</accession>
<evidence type="ECO:0000313" key="2">
    <source>
        <dbReference type="Proteomes" id="UP001188597"/>
    </source>
</evidence>
<reference evidence="1" key="1">
    <citation type="submission" date="2022-12" db="EMBL/GenBank/DDBJ databases">
        <title>Draft genome assemblies for two species of Escallonia (Escalloniales).</title>
        <authorList>
            <person name="Chanderbali A."/>
            <person name="Dervinis C."/>
            <person name="Anghel I."/>
            <person name="Soltis D."/>
            <person name="Soltis P."/>
            <person name="Zapata F."/>
        </authorList>
    </citation>
    <scope>NUCLEOTIDE SEQUENCE</scope>
    <source>
        <strain evidence="1">UCBG64.0493</strain>
        <tissue evidence="1">Leaf</tissue>
    </source>
</reference>
<gene>
    <name evidence="1" type="ORF">RJ639_003419</name>
</gene>
<evidence type="ECO:0008006" key="3">
    <source>
        <dbReference type="Google" id="ProtNLM"/>
    </source>
</evidence>
<dbReference type="EMBL" id="JAVXUP010000979">
    <property type="protein sequence ID" value="KAK3017789.1"/>
    <property type="molecule type" value="Genomic_DNA"/>
</dbReference>
<sequence>MHGFLKSQESIYKKDKTPVSFSFPRPFTVLSANTSVKSMAEKRLAIVVDGTTQMAPHWKTILRTYLEKIIRIGRGIPVEEPNAEDEQTLADDGMMLDDEGVAASIDLDLKLLYMKAAFLHGDLEEELYLEQGFEFKGKMHMACNVVILLLYVDGMLIVGQNRKMIEELNKELSNCFEMKELGQARHIWEF</sequence>
<comment type="caution">
    <text evidence="1">The sequence shown here is derived from an EMBL/GenBank/DDBJ whole genome shotgun (WGS) entry which is preliminary data.</text>
</comment>
<protein>
    <recommendedName>
        <fullName evidence="3">Reverse transcriptase Ty1/copia-type domain-containing protein</fullName>
    </recommendedName>
</protein>
<dbReference type="Proteomes" id="UP001188597">
    <property type="component" value="Unassembled WGS sequence"/>
</dbReference>
<evidence type="ECO:0000313" key="1">
    <source>
        <dbReference type="EMBL" id="KAK3017789.1"/>
    </source>
</evidence>
<keyword evidence="2" id="KW-1185">Reference proteome</keyword>
<name>A0AA89AUV9_9ASTE</name>
<proteinExistence type="predicted"/>